<dbReference type="NCBIfam" id="TIGR01383">
    <property type="entry name" value="not_thiJ"/>
    <property type="match status" value="1"/>
</dbReference>
<evidence type="ECO:0000313" key="2">
    <source>
        <dbReference type="EMBL" id="RDU61998.1"/>
    </source>
</evidence>
<dbReference type="OrthoDB" id="9792284at2"/>
<dbReference type="CDD" id="cd03135">
    <property type="entry name" value="GATase1_DJ-1"/>
    <property type="match status" value="1"/>
</dbReference>
<proteinExistence type="predicted"/>
<protein>
    <submittedName>
        <fullName evidence="2">DJ-1 family protein</fullName>
    </submittedName>
</protein>
<name>A0A3D8IA66_9HELI</name>
<dbReference type="GO" id="GO:0005737">
    <property type="term" value="C:cytoplasm"/>
    <property type="evidence" value="ECO:0007669"/>
    <property type="project" value="TreeGrafter"/>
</dbReference>
<dbReference type="Gene3D" id="3.40.50.880">
    <property type="match status" value="1"/>
</dbReference>
<dbReference type="PANTHER" id="PTHR48094">
    <property type="entry name" value="PROTEIN/NUCLEIC ACID DEGLYCASE DJ-1-RELATED"/>
    <property type="match status" value="1"/>
</dbReference>
<dbReference type="PANTHER" id="PTHR48094:SF12">
    <property type="entry name" value="PARKINSON DISEASE PROTEIN 7 HOMOLOG"/>
    <property type="match status" value="1"/>
</dbReference>
<dbReference type="SUPFAM" id="SSF52317">
    <property type="entry name" value="Class I glutamine amidotransferase-like"/>
    <property type="match status" value="1"/>
</dbReference>
<evidence type="ECO:0000313" key="3">
    <source>
        <dbReference type="Proteomes" id="UP000256650"/>
    </source>
</evidence>
<sequence>MSIRVLIPLGKGFEEVEAVSVIDVLRRVGCEVILAAVDEESQKTLIAESQSGLKIGVNVKITEVLASSLDSIVLPGGWEGTQNLIKSKEVGALLADLHKRGRVIGAICAAPLALFKHDILTNQNFTCYPSIEENIANQNYIPHQAVVKDGNLITSRGPATALCFGFALAKELVGEAKTREVQSGMLAYEFNKNGVE</sequence>
<dbReference type="InterPro" id="IPR002818">
    <property type="entry name" value="DJ-1/PfpI"/>
</dbReference>
<dbReference type="EMBL" id="NXLS01000009">
    <property type="protein sequence ID" value="RDU61998.1"/>
    <property type="molecule type" value="Genomic_DNA"/>
</dbReference>
<reference evidence="2 3" key="1">
    <citation type="submission" date="2018-04" db="EMBL/GenBank/DDBJ databases">
        <title>Novel Campyloabacter and Helicobacter Species and Strains.</title>
        <authorList>
            <person name="Mannion A.J."/>
            <person name="Shen Z."/>
            <person name="Fox J.G."/>
        </authorList>
    </citation>
    <scope>NUCLEOTIDE SEQUENCE [LARGE SCALE GENOMIC DNA]</scope>
    <source>
        <strain evidence="2 3">MIT 99-5101</strain>
    </source>
</reference>
<dbReference type="Proteomes" id="UP000256650">
    <property type="component" value="Unassembled WGS sequence"/>
</dbReference>
<keyword evidence="3" id="KW-1185">Reference proteome</keyword>
<dbReference type="RefSeq" id="WP_115552059.1">
    <property type="nucleotide sequence ID" value="NZ_CAONBV010000090.1"/>
</dbReference>
<evidence type="ECO:0000259" key="1">
    <source>
        <dbReference type="Pfam" id="PF01965"/>
    </source>
</evidence>
<gene>
    <name evidence="2" type="ORF">CQA43_07920</name>
</gene>
<dbReference type="Pfam" id="PF01965">
    <property type="entry name" value="DJ-1_PfpI"/>
    <property type="match status" value="1"/>
</dbReference>
<dbReference type="InterPro" id="IPR006287">
    <property type="entry name" value="DJ-1"/>
</dbReference>
<accession>A0A3D8IA66</accession>
<dbReference type="InterPro" id="IPR029062">
    <property type="entry name" value="Class_I_gatase-like"/>
</dbReference>
<dbReference type="GeneID" id="82536207"/>
<comment type="caution">
    <text evidence="2">The sequence shown here is derived from an EMBL/GenBank/DDBJ whole genome shotgun (WGS) entry which is preliminary data.</text>
</comment>
<dbReference type="InterPro" id="IPR050325">
    <property type="entry name" value="Prot/Nucl_acid_deglycase"/>
</dbReference>
<organism evidence="2 3">
    <name type="scientific">Helicobacter ganmani</name>
    <dbReference type="NCBI Taxonomy" id="60246"/>
    <lineage>
        <taxon>Bacteria</taxon>
        <taxon>Pseudomonadati</taxon>
        <taxon>Campylobacterota</taxon>
        <taxon>Epsilonproteobacteria</taxon>
        <taxon>Campylobacterales</taxon>
        <taxon>Helicobacteraceae</taxon>
        <taxon>Helicobacter</taxon>
    </lineage>
</organism>
<feature type="domain" description="DJ-1/PfpI" evidence="1">
    <location>
        <begin position="4"/>
        <end position="170"/>
    </location>
</feature>
<dbReference type="AlphaFoldDB" id="A0A3D8IA66"/>